<keyword evidence="5" id="KW-0175">Coiled coil</keyword>
<dbReference type="InterPro" id="IPR000315">
    <property type="entry name" value="Znf_B-box"/>
</dbReference>
<feature type="domain" description="B box-type" evidence="7">
    <location>
        <begin position="100"/>
        <end position="147"/>
    </location>
</feature>
<dbReference type="Pfam" id="PF22586">
    <property type="entry name" value="ANCHR-like_BBOX"/>
    <property type="match status" value="1"/>
</dbReference>
<keyword evidence="2 4" id="KW-0863">Zinc-finger</keyword>
<dbReference type="Proteomes" id="UP000596742">
    <property type="component" value="Unassembled WGS sequence"/>
</dbReference>
<dbReference type="PANTHER" id="PTHR25462:SF299">
    <property type="entry name" value="E3 UBIQUITIN-PROTEIN LIGASE TRIM56"/>
    <property type="match status" value="1"/>
</dbReference>
<dbReference type="GO" id="GO:0005654">
    <property type="term" value="C:nucleoplasm"/>
    <property type="evidence" value="ECO:0007669"/>
    <property type="project" value="TreeGrafter"/>
</dbReference>
<dbReference type="GO" id="GO:0008270">
    <property type="term" value="F:zinc ion binding"/>
    <property type="evidence" value="ECO:0007669"/>
    <property type="project" value="UniProtKB-KW"/>
</dbReference>
<feature type="coiled-coil region" evidence="5">
    <location>
        <begin position="214"/>
        <end position="259"/>
    </location>
</feature>
<keyword evidence="3" id="KW-0862">Zinc</keyword>
<evidence type="ECO:0000256" key="5">
    <source>
        <dbReference type="SAM" id="Coils"/>
    </source>
</evidence>
<dbReference type="GO" id="GO:0060340">
    <property type="term" value="P:positive regulation of type I interferon-mediated signaling pathway"/>
    <property type="evidence" value="ECO:0007669"/>
    <property type="project" value="TreeGrafter"/>
</dbReference>
<accession>A0A8B6EYC0</accession>
<evidence type="ECO:0000256" key="1">
    <source>
        <dbReference type="ARBA" id="ARBA00022723"/>
    </source>
</evidence>
<dbReference type="PANTHER" id="PTHR25462">
    <property type="entry name" value="BONUS, ISOFORM C-RELATED"/>
    <property type="match status" value="1"/>
</dbReference>
<dbReference type="EMBL" id="UYJE01005943">
    <property type="protein sequence ID" value="VDI41816.1"/>
    <property type="molecule type" value="Genomic_DNA"/>
</dbReference>
<proteinExistence type="predicted"/>
<dbReference type="GO" id="GO:0061630">
    <property type="term" value="F:ubiquitin protein ligase activity"/>
    <property type="evidence" value="ECO:0007669"/>
    <property type="project" value="TreeGrafter"/>
</dbReference>
<evidence type="ECO:0000256" key="4">
    <source>
        <dbReference type="PROSITE-ProRule" id="PRU00024"/>
    </source>
</evidence>
<sequence length="540" mass="61596">MATSIDSHVVDITTCAICLEKLNVPKYLPCLHTFCESCIQTYMSSEFEKGHNQIIECPVCRTNVNTPNENYSSEEWAIALPLNFLIAGLLQQEKVQSPQKQFMVCERMEKKSDAIFVCFDCSDLLCDNCFKHHKAIKYTADHVINPIEQLTTDIDLLKSFKNKCSEHKGKDVELYCVDHDIPCCSMCVSIYHRKCEKVLSIEDAARDYNRTEKVKELRTQLKKVEDDIKDIIKDRQSAMDKLESQYRDKKRKLDNVFSELVSKINDIKVRRETELLKIYNEAKENIDMIKLMFTNKKKNIENEKQILDACESKASEVQVMVEVKRLKQHLEGHKKMIESKADEIIDYELSFQNENISDLLARAESSCKISMEKNKPILVIIKTGSTKLSEIYSCNRFVSNSCDWPVSGNSDAICFQVSKEIQLCGILSFVCKDGVSTCKLTASVKDDSEDLVVVSDTIDGKLAENRIVKIHFPKPVKLKAIKKYHAILVMKGPVCYSGGNGKVVVDSNGVRFTFEKSKFDKNWTSAVQGQIPGFLFRNLL</sequence>
<evidence type="ECO:0000256" key="2">
    <source>
        <dbReference type="ARBA" id="ARBA00022771"/>
    </source>
</evidence>
<dbReference type="InterPro" id="IPR047153">
    <property type="entry name" value="TRIM45/56/19-like"/>
</dbReference>
<keyword evidence="9" id="KW-1185">Reference proteome</keyword>
<evidence type="ECO:0000313" key="8">
    <source>
        <dbReference type="EMBL" id="VDI41816.1"/>
    </source>
</evidence>
<dbReference type="SUPFAM" id="SSF57850">
    <property type="entry name" value="RING/U-box"/>
    <property type="match status" value="1"/>
</dbReference>
<evidence type="ECO:0000259" key="6">
    <source>
        <dbReference type="PROSITE" id="PS50089"/>
    </source>
</evidence>
<evidence type="ECO:0000259" key="7">
    <source>
        <dbReference type="PROSITE" id="PS50119"/>
    </source>
</evidence>
<dbReference type="InterPro" id="IPR038648">
    <property type="entry name" value="PHR_sf"/>
</dbReference>
<dbReference type="GO" id="GO:0045087">
    <property type="term" value="P:innate immune response"/>
    <property type="evidence" value="ECO:0007669"/>
    <property type="project" value="TreeGrafter"/>
</dbReference>
<dbReference type="PROSITE" id="PS50119">
    <property type="entry name" value="ZF_BBOX"/>
    <property type="match status" value="1"/>
</dbReference>
<dbReference type="Pfam" id="PF08005">
    <property type="entry name" value="PHR"/>
    <property type="match status" value="1"/>
</dbReference>
<keyword evidence="1" id="KW-0479">Metal-binding</keyword>
<dbReference type="InterPro" id="IPR012983">
    <property type="entry name" value="PHR"/>
</dbReference>
<evidence type="ECO:0000313" key="9">
    <source>
        <dbReference type="Proteomes" id="UP000596742"/>
    </source>
</evidence>
<dbReference type="OrthoDB" id="10066958at2759"/>
<dbReference type="Pfam" id="PF13445">
    <property type="entry name" value="zf-RING_UBOX"/>
    <property type="match status" value="1"/>
</dbReference>
<name>A0A8B6EYC0_MYTGA</name>
<feature type="domain" description="RING-type" evidence="6">
    <location>
        <begin position="15"/>
        <end position="61"/>
    </location>
</feature>
<dbReference type="PROSITE" id="PS00518">
    <property type="entry name" value="ZF_RING_1"/>
    <property type="match status" value="1"/>
</dbReference>
<dbReference type="InterPro" id="IPR027370">
    <property type="entry name" value="Znf-RING_euk"/>
</dbReference>
<dbReference type="AlphaFoldDB" id="A0A8B6EYC0"/>
<dbReference type="Gene3D" id="2.60.120.820">
    <property type="entry name" value="PHR domain"/>
    <property type="match status" value="1"/>
</dbReference>
<dbReference type="Gene3D" id="3.30.40.10">
    <property type="entry name" value="Zinc/RING finger domain, C3HC4 (zinc finger)"/>
    <property type="match status" value="1"/>
</dbReference>
<reference evidence="8" key="1">
    <citation type="submission" date="2018-11" db="EMBL/GenBank/DDBJ databases">
        <authorList>
            <person name="Alioto T."/>
            <person name="Alioto T."/>
        </authorList>
    </citation>
    <scope>NUCLEOTIDE SEQUENCE</scope>
</reference>
<gene>
    <name evidence="8" type="ORF">MGAL_10B084102</name>
</gene>
<dbReference type="SMART" id="SM00336">
    <property type="entry name" value="BBOX"/>
    <property type="match status" value="1"/>
</dbReference>
<dbReference type="SUPFAM" id="SSF57845">
    <property type="entry name" value="B-box zinc-binding domain"/>
    <property type="match status" value="1"/>
</dbReference>
<evidence type="ECO:0000256" key="3">
    <source>
        <dbReference type="ARBA" id="ARBA00022833"/>
    </source>
</evidence>
<dbReference type="InterPro" id="IPR001841">
    <property type="entry name" value="Znf_RING"/>
</dbReference>
<comment type="caution">
    <text evidence="8">The sequence shown here is derived from an EMBL/GenBank/DDBJ whole genome shotgun (WGS) entry which is preliminary data.</text>
</comment>
<dbReference type="InterPro" id="IPR013083">
    <property type="entry name" value="Znf_RING/FYVE/PHD"/>
</dbReference>
<dbReference type="Gene3D" id="3.30.160.60">
    <property type="entry name" value="Classic Zinc Finger"/>
    <property type="match status" value="1"/>
</dbReference>
<dbReference type="PROSITE" id="PS50089">
    <property type="entry name" value="ZF_RING_2"/>
    <property type="match status" value="1"/>
</dbReference>
<dbReference type="SMART" id="SM00184">
    <property type="entry name" value="RING"/>
    <property type="match status" value="1"/>
</dbReference>
<protein>
    <submittedName>
        <fullName evidence="8">Uncharacterized protein</fullName>
    </submittedName>
</protein>
<organism evidence="8 9">
    <name type="scientific">Mytilus galloprovincialis</name>
    <name type="common">Mediterranean mussel</name>
    <dbReference type="NCBI Taxonomy" id="29158"/>
    <lineage>
        <taxon>Eukaryota</taxon>
        <taxon>Metazoa</taxon>
        <taxon>Spiralia</taxon>
        <taxon>Lophotrochozoa</taxon>
        <taxon>Mollusca</taxon>
        <taxon>Bivalvia</taxon>
        <taxon>Autobranchia</taxon>
        <taxon>Pteriomorphia</taxon>
        <taxon>Mytilida</taxon>
        <taxon>Mytiloidea</taxon>
        <taxon>Mytilidae</taxon>
        <taxon>Mytilinae</taxon>
        <taxon>Mytilus</taxon>
    </lineage>
</organism>
<dbReference type="InterPro" id="IPR017907">
    <property type="entry name" value="Znf_RING_CS"/>
</dbReference>